<protein>
    <recommendedName>
        <fullName evidence="4">Regulator of chromosome condensation 1/beta-lactamase-inhibitor protein II</fullName>
    </recommendedName>
</protein>
<feature type="repeat" description="RCC1" evidence="1">
    <location>
        <begin position="23"/>
        <end position="79"/>
    </location>
</feature>
<name>A0A292PS60_9PEZI</name>
<dbReference type="InterPro" id="IPR051553">
    <property type="entry name" value="Ran_GTPase-activating"/>
</dbReference>
<proteinExistence type="predicted"/>
<reference evidence="2" key="1">
    <citation type="submission" date="2015-10" db="EMBL/GenBank/DDBJ databases">
        <authorList>
            <person name="Regsiter A."/>
            <person name="william w."/>
        </authorList>
    </citation>
    <scope>NUCLEOTIDE SEQUENCE</scope>
    <source>
        <strain evidence="2">Montdore</strain>
    </source>
</reference>
<dbReference type="Proteomes" id="UP001412239">
    <property type="component" value="Unassembled WGS sequence"/>
</dbReference>
<feature type="repeat" description="RCC1" evidence="1">
    <location>
        <begin position="158"/>
        <end position="200"/>
    </location>
</feature>
<dbReference type="AlphaFoldDB" id="A0A292PS60"/>
<dbReference type="Pfam" id="PF13540">
    <property type="entry name" value="RCC1_2"/>
    <property type="match status" value="2"/>
</dbReference>
<dbReference type="EMBL" id="LN891081">
    <property type="protein sequence ID" value="CUS09468.1"/>
    <property type="molecule type" value="Genomic_DNA"/>
</dbReference>
<keyword evidence="3" id="KW-1185">Reference proteome</keyword>
<dbReference type="PRINTS" id="PR00633">
    <property type="entry name" value="RCCNDNSATION"/>
</dbReference>
<accession>A0A292PS60</accession>
<dbReference type="PANTHER" id="PTHR45982">
    <property type="entry name" value="REGULATOR OF CHROMOSOME CONDENSATION"/>
    <property type="match status" value="1"/>
</dbReference>
<dbReference type="Gene3D" id="2.130.10.30">
    <property type="entry name" value="Regulator of chromosome condensation 1/beta-lactamase-inhibitor protein II"/>
    <property type="match status" value="1"/>
</dbReference>
<organism evidence="2 3">
    <name type="scientific">Tuber aestivum</name>
    <name type="common">summer truffle</name>
    <dbReference type="NCBI Taxonomy" id="59557"/>
    <lineage>
        <taxon>Eukaryota</taxon>
        <taxon>Fungi</taxon>
        <taxon>Dikarya</taxon>
        <taxon>Ascomycota</taxon>
        <taxon>Pezizomycotina</taxon>
        <taxon>Pezizomycetes</taxon>
        <taxon>Pezizales</taxon>
        <taxon>Tuberaceae</taxon>
        <taxon>Tuber</taxon>
    </lineage>
</organism>
<dbReference type="PROSITE" id="PS50012">
    <property type="entry name" value="RCC1_3"/>
    <property type="match status" value="3"/>
</dbReference>
<evidence type="ECO:0000313" key="2">
    <source>
        <dbReference type="EMBL" id="CUS09468.1"/>
    </source>
</evidence>
<gene>
    <name evidence="2" type="ORF">GSTUAT00006428001</name>
</gene>
<evidence type="ECO:0000256" key="1">
    <source>
        <dbReference type="PROSITE-ProRule" id="PRU00235"/>
    </source>
</evidence>
<dbReference type="GO" id="GO:0005737">
    <property type="term" value="C:cytoplasm"/>
    <property type="evidence" value="ECO:0007669"/>
    <property type="project" value="TreeGrafter"/>
</dbReference>
<dbReference type="InterPro" id="IPR009091">
    <property type="entry name" value="RCC1/BLIP-II"/>
</dbReference>
<evidence type="ECO:0000313" key="3">
    <source>
        <dbReference type="Proteomes" id="UP001412239"/>
    </source>
</evidence>
<evidence type="ECO:0008006" key="4">
    <source>
        <dbReference type="Google" id="ProtNLM"/>
    </source>
</evidence>
<dbReference type="InterPro" id="IPR000408">
    <property type="entry name" value="Reg_chr_condens"/>
</dbReference>
<dbReference type="PANTHER" id="PTHR45982:SF1">
    <property type="entry name" value="REGULATOR OF CHROMOSOME CONDENSATION"/>
    <property type="match status" value="1"/>
</dbReference>
<dbReference type="GO" id="GO:0005085">
    <property type="term" value="F:guanyl-nucleotide exchange factor activity"/>
    <property type="evidence" value="ECO:0007669"/>
    <property type="project" value="TreeGrafter"/>
</dbReference>
<sequence length="209" mass="22235">MARGASTIKSISAITNHLPMQKLNIYAFGTGNDTKLGLGPEVNVKVVKRPRLNAHLLPDKVGIVAITIGGLHGLALLYEGKVYSWGANDHYALGRVITHTPLTRIVCSGDDGDSNGDDEVPLNPLESTPMLITVSPEVTVIPSIAASDSILIAVTDTGRLYGWGTFRRTSVKEVPVLLPTPQSIIQVSIGTDHVLGLTKEGDMYAWGNG</sequence>
<dbReference type="SUPFAM" id="SSF50985">
    <property type="entry name" value="RCC1/BLIP-II"/>
    <property type="match status" value="1"/>
</dbReference>
<feature type="repeat" description="RCC1" evidence="1">
    <location>
        <begin position="80"/>
        <end position="157"/>
    </location>
</feature>